<sequence length="406" mass="47004">MDFKMNTKENYDRIIEKEHIGHTTLALLTNQDALSTREVGIFTLDDLISIHRHVYFSLSLPWKKNDILKWFGITSSTTLPIDTDELINTIINIRDHANTWDNVEQHVKEQSVNLSLASRNIIHTGGQIIEYINHMPILKRVSDSLNDINESELDEIFYQSDDQQIATELTNILQLIKDDIKEQSIKTSNIKNIISDFRVHITGGYLSNYQHVESLLFNIKGLYNQLETTDNEITDSYLQELLKTKKQELQQLEQEYSHFVKLSFTGLAGGVIGLIITGSIFGSKAEKIRARKNETLAEIKSINDQINKEELIKKVIFDIQINLHKIDGFFKDARLAVDHLDYMWLVLLTEITQSIEVFKKINNADKLIKFITHFKRIVTSWYTIQEYSTHLITLFDQIQPNNTPPQ</sequence>
<accession>A0A264VPY7</accession>
<dbReference type="Proteomes" id="UP000216001">
    <property type="component" value="Unassembled WGS sequence"/>
</dbReference>
<feature type="transmembrane region" description="Helical" evidence="2">
    <location>
        <begin position="262"/>
        <end position="282"/>
    </location>
</feature>
<keyword evidence="2" id="KW-0812">Transmembrane</keyword>
<feature type="coiled-coil region" evidence="1">
    <location>
        <begin position="235"/>
        <end position="305"/>
    </location>
</feature>
<keyword evidence="2" id="KW-1133">Transmembrane helix</keyword>
<dbReference type="CDD" id="cd22657">
    <property type="entry name" value="ClyA_XaxA-like"/>
    <property type="match status" value="1"/>
</dbReference>
<dbReference type="Gene3D" id="1.20.1170.10">
    <property type="match status" value="1"/>
</dbReference>
<gene>
    <name evidence="3" type="ORF">CHI95_16810</name>
</gene>
<evidence type="ECO:0000313" key="4">
    <source>
        <dbReference type="Proteomes" id="UP000216001"/>
    </source>
</evidence>
<evidence type="ECO:0000256" key="1">
    <source>
        <dbReference type="SAM" id="Coils"/>
    </source>
</evidence>
<protein>
    <submittedName>
        <fullName evidence="3">Toxin XaxA</fullName>
    </submittedName>
</protein>
<keyword evidence="1" id="KW-0175">Coiled coil</keyword>
<evidence type="ECO:0000313" key="3">
    <source>
        <dbReference type="EMBL" id="OZS73373.1"/>
    </source>
</evidence>
<evidence type="ECO:0000256" key="2">
    <source>
        <dbReference type="SAM" id="Phobius"/>
    </source>
</evidence>
<proteinExistence type="predicted"/>
<organism evidence="3 4">
    <name type="scientific">Providencia rettgeri</name>
    <dbReference type="NCBI Taxonomy" id="587"/>
    <lineage>
        <taxon>Bacteria</taxon>
        <taxon>Pseudomonadati</taxon>
        <taxon>Pseudomonadota</taxon>
        <taxon>Gammaproteobacteria</taxon>
        <taxon>Enterobacterales</taxon>
        <taxon>Morganellaceae</taxon>
        <taxon>Providencia</taxon>
    </lineage>
</organism>
<comment type="caution">
    <text evidence="3">The sequence shown here is derived from an EMBL/GenBank/DDBJ whole genome shotgun (WGS) entry which is preliminary data.</text>
</comment>
<dbReference type="AlphaFoldDB" id="A0A264VPY7"/>
<dbReference type="SUPFAM" id="SSF58100">
    <property type="entry name" value="Bacterial hemolysins"/>
    <property type="match status" value="1"/>
</dbReference>
<name>A0A264VPY7_PRORE</name>
<keyword evidence="2" id="KW-0472">Membrane</keyword>
<dbReference type="EMBL" id="NOWC01000022">
    <property type="protein sequence ID" value="OZS73373.1"/>
    <property type="molecule type" value="Genomic_DNA"/>
</dbReference>
<dbReference type="NCBIfam" id="NF033928">
    <property type="entry name" value="alph_xenorhab_A"/>
    <property type="match status" value="1"/>
</dbReference>
<reference evidence="3 4" key="1">
    <citation type="submission" date="2017-07" db="EMBL/GenBank/DDBJ databases">
        <title>blaIMP-27 on transferable plasmids in Proteus mirabilis and Providencia rettgeri.</title>
        <authorList>
            <person name="Potter R."/>
        </authorList>
    </citation>
    <scope>NUCLEOTIDE SEQUENCE [LARGE SCALE GENOMIC DNA]</scope>
    <source>
        <strain evidence="3 4">PR1</strain>
    </source>
</reference>